<name>A0A1T4VUC6_9FIRM</name>
<dbReference type="RefSeq" id="WP_078766465.1">
    <property type="nucleotide sequence ID" value="NZ_FUXZ01000009.1"/>
</dbReference>
<feature type="transmembrane region" description="Helical" evidence="1">
    <location>
        <begin position="198"/>
        <end position="215"/>
    </location>
</feature>
<dbReference type="EMBL" id="FUXZ01000009">
    <property type="protein sequence ID" value="SKA68566.1"/>
    <property type="molecule type" value="Genomic_DNA"/>
</dbReference>
<gene>
    <name evidence="2" type="ORF">SAMN02745111_01608</name>
</gene>
<reference evidence="2 3" key="1">
    <citation type="submission" date="2017-02" db="EMBL/GenBank/DDBJ databases">
        <authorList>
            <person name="Peterson S.W."/>
        </authorList>
    </citation>
    <scope>NUCLEOTIDE SEQUENCE [LARGE SCALE GENOMIC DNA]</scope>
    <source>
        <strain evidence="2 3">ATCC 35992</strain>
    </source>
</reference>
<keyword evidence="1" id="KW-0812">Transmembrane</keyword>
<evidence type="ECO:0000313" key="2">
    <source>
        <dbReference type="EMBL" id="SKA68566.1"/>
    </source>
</evidence>
<sequence length="226" mass="26424">MIKSYRNYTPFIYRLIIYGILPFSILSGEIAMMIYRPFLPNTHEEIVDMFVRFISMCPIAMVYTIVVVDITVFKGIYSKENRYESFLLMSENGKKIIEQTVLADAICKNLLMLFVGGLTAIISYYGFPPMYKETSFSFANILSLVINSILLIQFSTWVVRHFMNWAHMLWMMAFLYTALIPMFLGISISSWITYKNVFYQSIFALVFSIINVRSIKKNIRKNWAKD</sequence>
<dbReference type="STRING" id="39495.SAMN02745111_01608"/>
<keyword evidence="3" id="KW-1185">Reference proteome</keyword>
<feature type="transmembrane region" description="Helical" evidence="1">
    <location>
        <begin position="12"/>
        <end position="35"/>
    </location>
</feature>
<dbReference type="AlphaFoldDB" id="A0A1T4VUC6"/>
<protein>
    <submittedName>
        <fullName evidence="2">Uncharacterized protein</fullName>
    </submittedName>
</protein>
<keyword evidence="1" id="KW-1133">Transmembrane helix</keyword>
<proteinExistence type="predicted"/>
<feature type="transmembrane region" description="Helical" evidence="1">
    <location>
        <begin position="139"/>
        <end position="159"/>
    </location>
</feature>
<feature type="transmembrane region" description="Helical" evidence="1">
    <location>
        <begin position="110"/>
        <end position="127"/>
    </location>
</feature>
<accession>A0A1T4VUC6</accession>
<organism evidence="2 3">
    <name type="scientific">Eubacterium uniforme</name>
    <dbReference type="NCBI Taxonomy" id="39495"/>
    <lineage>
        <taxon>Bacteria</taxon>
        <taxon>Bacillati</taxon>
        <taxon>Bacillota</taxon>
        <taxon>Clostridia</taxon>
        <taxon>Eubacteriales</taxon>
        <taxon>Eubacteriaceae</taxon>
        <taxon>Eubacterium</taxon>
    </lineage>
</organism>
<evidence type="ECO:0000313" key="3">
    <source>
        <dbReference type="Proteomes" id="UP000190814"/>
    </source>
</evidence>
<dbReference type="Proteomes" id="UP000190814">
    <property type="component" value="Unassembled WGS sequence"/>
</dbReference>
<feature type="transmembrane region" description="Helical" evidence="1">
    <location>
        <begin position="171"/>
        <end position="192"/>
    </location>
</feature>
<keyword evidence="1" id="KW-0472">Membrane</keyword>
<evidence type="ECO:0000256" key="1">
    <source>
        <dbReference type="SAM" id="Phobius"/>
    </source>
</evidence>
<feature type="transmembrane region" description="Helical" evidence="1">
    <location>
        <begin position="50"/>
        <end position="73"/>
    </location>
</feature>